<dbReference type="Proteomes" id="UP001497472">
    <property type="component" value="Unassembled WGS sequence"/>
</dbReference>
<comment type="caution">
    <text evidence="1">The sequence shown here is derived from an EMBL/GenBank/DDBJ whole genome shotgun (WGS) entry which is preliminary data.</text>
</comment>
<gene>
    <name evidence="1" type="ORF">LNINA_LOCUS11223</name>
</gene>
<dbReference type="EMBL" id="CAVLEF010000132">
    <property type="protein sequence ID" value="CAK1552158.1"/>
    <property type="molecule type" value="Genomic_DNA"/>
</dbReference>
<keyword evidence="2" id="KW-1185">Reference proteome</keyword>
<evidence type="ECO:0000313" key="1">
    <source>
        <dbReference type="EMBL" id="CAK1552158.1"/>
    </source>
</evidence>
<evidence type="ECO:0000313" key="2">
    <source>
        <dbReference type="Proteomes" id="UP001497472"/>
    </source>
</evidence>
<name>A0AAV1JVM8_9NEOP</name>
<dbReference type="AlphaFoldDB" id="A0AAV1JVM8"/>
<reference evidence="1 2" key="1">
    <citation type="submission" date="2023-11" db="EMBL/GenBank/DDBJ databases">
        <authorList>
            <person name="Okamura Y."/>
        </authorList>
    </citation>
    <scope>NUCLEOTIDE SEQUENCE [LARGE SCALE GENOMIC DNA]</scope>
</reference>
<sequence length="66" mass="7578">MVLRVRTTLAHWRGAGVALRINTRRWRARRLVPPPLLSPLLWRPTTDRCQLATSRSPATTRATNSF</sequence>
<accession>A0AAV1JVM8</accession>
<protein>
    <submittedName>
        <fullName evidence="1">Uncharacterized protein</fullName>
    </submittedName>
</protein>
<proteinExistence type="predicted"/>
<organism evidence="1 2">
    <name type="scientific">Leptosia nina</name>
    <dbReference type="NCBI Taxonomy" id="320188"/>
    <lineage>
        <taxon>Eukaryota</taxon>
        <taxon>Metazoa</taxon>
        <taxon>Ecdysozoa</taxon>
        <taxon>Arthropoda</taxon>
        <taxon>Hexapoda</taxon>
        <taxon>Insecta</taxon>
        <taxon>Pterygota</taxon>
        <taxon>Neoptera</taxon>
        <taxon>Endopterygota</taxon>
        <taxon>Lepidoptera</taxon>
        <taxon>Glossata</taxon>
        <taxon>Ditrysia</taxon>
        <taxon>Papilionoidea</taxon>
        <taxon>Pieridae</taxon>
        <taxon>Pierinae</taxon>
        <taxon>Leptosia</taxon>
    </lineage>
</organism>